<keyword evidence="11" id="KW-0804">Transcription</keyword>
<dbReference type="GO" id="GO:0008270">
    <property type="term" value="F:zinc ion binding"/>
    <property type="evidence" value="ECO:0007669"/>
    <property type="project" value="UniProtKB-KW"/>
</dbReference>
<dbReference type="InterPro" id="IPR000313">
    <property type="entry name" value="PWWP_dom"/>
</dbReference>
<evidence type="ECO:0000313" key="20">
    <source>
        <dbReference type="Proteomes" id="UP000887566"/>
    </source>
</evidence>
<feature type="domain" description="Bromo" evidence="16">
    <location>
        <begin position="168"/>
        <end position="238"/>
    </location>
</feature>
<feature type="compositionally biased region" description="Polar residues" evidence="15">
    <location>
        <begin position="512"/>
        <end position="559"/>
    </location>
</feature>
<dbReference type="Gene3D" id="1.20.920.10">
    <property type="entry name" value="Bromodomain-like"/>
    <property type="match status" value="1"/>
</dbReference>
<dbReference type="InterPro" id="IPR011011">
    <property type="entry name" value="Znf_FYVE_PHD"/>
</dbReference>
<proteinExistence type="predicted"/>
<dbReference type="FunFam" id="6.10.140.2220:FF:000002">
    <property type="entry name" value="Protein kinase C-binding protein 1 isoform C"/>
    <property type="match status" value="1"/>
</dbReference>
<evidence type="ECO:0000259" key="16">
    <source>
        <dbReference type="PROSITE" id="PS50014"/>
    </source>
</evidence>
<evidence type="ECO:0000256" key="10">
    <source>
        <dbReference type="ARBA" id="ARBA00023117"/>
    </source>
</evidence>
<organism evidence="20 21">
    <name type="scientific">Plectus sambesii</name>
    <dbReference type="NCBI Taxonomy" id="2011161"/>
    <lineage>
        <taxon>Eukaryota</taxon>
        <taxon>Metazoa</taxon>
        <taxon>Ecdysozoa</taxon>
        <taxon>Nematoda</taxon>
        <taxon>Chromadorea</taxon>
        <taxon>Plectida</taxon>
        <taxon>Plectina</taxon>
        <taxon>Plectoidea</taxon>
        <taxon>Plectidae</taxon>
        <taxon>Plectus</taxon>
    </lineage>
</organism>
<feature type="compositionally biased region" description="Low complexity" evidence="15">
    <location>
        <begin position="824"/>
        <end position="844"/>
    </location>
</feature>
<reference evidence="21" key="1">
    <citation type="submission" date="2022-11" db="UniProtKB">
        <authorList>
            <consortium name="WormBaseParasite"/>
        </authorList>
    </citation>
    <scope>IDENTIFICATION</scope>
</reference>
<dbReference type="Pfam" id="PF00855">
    <property type="entry name" value="PWWP"/>
    <property type="match status" value="1"/>
</dbReference>
<accession>A0A914UWZ7</accession>
<evidence type="ECO:0000256" key="5">
    <source>
        <dbReference type="ARBA" id="ARBA00022771"/>
    </source>
</evidence>
<dbReference type="Pfam" id="PF00439">
    <property type="entry name" value="Bromodomain"/>
    <property type="match status" value="1"/>
</dbReference>
<evidence type="ECO:0000313" key="21">
    <source>
        <dbReference type="WBParaSite" id="PSAMB.scaffold1309size33132.g12282.t1"/>
    </source>
</evidence>
<evidence type="ECO:0000256" key="15">
    <source>
        <dbReference type="SAM" id="MobiDB-lite"/>
    </source>
</evidence>
<evidence type="ECO:0000256" key="4">
    <source>
        <dbReference type="ARBA" id="ARBA00022723"/>
    </source>
</evidence>
<dbReference type="Gene3D" id="3.30.40.10">
    <property type="entry name" value="Zinc/RING finger domain, C3HC4 (zinc finger)"/>
    <property type="match status" value="1"/>
</dbReference>
<dbReference type="SUPFAM" id="SSF47370">
    <property type="entry name" value="Bromodomain"/>
    <property type="match status" value="1"/>
</dbReference>
<evidence type="ECO:0000256" key="1">
    <source>
        <dbReference type="ARBA" id="ARBA00004123"/>
    </source>
</evidence>
<feature type="compositionally biased region" description="Polar residues" evidence="15">
    <location>
        <begin position="854"/>
        <end position="864"/>
    </location>
</feature>
<dbReference type="AlphaFoldDB" id="A0A914UWZ7"/>
<dbReference type="PROSITE" id="PS01359">
    <property type="entry name" value="ZF_PHD_1"/>
    <property type="match status" value="1"/>
</dbReference>
<dbReference type="Proteomes" id="UP000887566">
    <property type="component" value="Unplaced"/>
</dbReference>
<evidence type="ECO:0000259" key="18">
    <source>
        <dbReference type="PROSITE" id="PS50812"/>
    </source>
</evidence>
<keyword evidence="3" id="KW-0158">Chromosome</keyword>
<dbReference type="GO" id="GO:0003714">
    <property type="term" value="F:transcription corepressor activity"/>
    <property type="evidence" value="ECO:0007669"/>
    <property type="project" value="TreeGrafter"/>
</dbReference>
<feature type="domain" description="MYND-type" evidence="19">
    <location>
        <begin position="779"/>
        <end position="813"/>
    </location>
</feature>
<dbReference type="InterPro" id="IPR013083">
    <property type="entry name" value="Znf_RING/FYVE/PHD"/>
</dbReference>
<feature type="compositionally biased region" description="Polar residues" evidence="15">
    <location>
        <begin position="391"/>
        <end position="401"/>
    </location>
</feature>
<dbReference type="SUPFAM" id="SSF57903">
    <property type="entry name" value="FYVE/PHD zinc finger"/>
    <property type="match status" value="1"/>
</dbReference>
<dbReference type="SMART" id="SM00293">
    <property type="entry name" value="PWWP"/>
    <property type="match status" value="1"/>
</dbReference>
<dbReference type="SMART" id="SM00249">
    <property type="entry name" value="PHD"/>
    <property type="match status" value="1"/>
</dbReference>
<comment type="subcellular location">
    <subcellularLocation>
        <location evidence="2">Chromosome</location>
    </subcellularLocation>
    <subcellularLocation>
        <location evidence="1">Nucleus</location>
    </subcellularLocation>
</comment>
<feature type="region of interest" description="Disordered" evidence="15">
    <location>
        <begin position="824"/>
        <end position="864"/>
    </location>
</feature>
<evidence type="ECO:0000256" key="2">
    <source>
        <dbReference type="ARBA" id="ARBA00004286"/>
    </source>
</evidence>
<sequence length="864" mass="94884">MRARHPRRSVTSKEKKENGEAVDGVQEGKTEDDLDDSATASHYIGKTGGGVKRKDVITIHNTPKKRRKAASGADSSDNDLQDVYCWECHKQCVDDGGSRTVMDCSQCPRTFHPQCLSSPSTPPSDDRWICPVCLRLNEAEADGRKAFPLMSFTDDDLCAVLSHAWKRMRHVDSEPFQHPVPQALVPDYYDVIFRPMDLSTMEKKIRNGAYTTTDAFLEDAKWISHNSFIYNGASSKYTNDAKQIIKLCKFEMEELELCPDCYRYSTLMPTPAWFTNPCTKPHCLVWAKLKGFPYWPAKALRVNAQQQQVDVRFFGEHDRAWLPVKDCYLASEDAPLSPKSIKKRGLEAAVDEMREHIVKLRAKFGNFRYAAPKTEFKPEHLSDCPILFGSDNGSGAGNVSQTREKDGSNSNNEEEEEEEGEEEDGEDEEESMEKESSRTRAPAGGINGVFELDENLGKQLSDEGSRLSDNAGRTSTVGIVKNILPSEEGLGILQRLQNTLNCADGREESPSPKASVNNHTTTVHSNGTLPNEASTSAAAVAGESTSKSVGTPASHPQQQGKRKLDQVLQRMSNVNRTNATNNSTNNNNSSSSSSSPATSTVANSSPAARSFKSTASNSHAAPRVQTVTSTASSPALSTNRNRLSAPVASIPTGVQQPNVEQAVAAAFQKHADKLCGVLKTSFSEMMADVKILYSGHQPTASRSDSSNDATVVSLRAELQRTKRLHETALVELRAVSKEAVADLRRSFEAEKRRLVVDLNAKHEIEKEALSEELKRKQWCANCGNEAVFYCCWNTSYCDYPCQQSHWPTHQATCTQVRQTQPPAATATASSTPTSVPSVTSSTVPFGSSAHVEEVNNSVEQSDID</sequence>
<keyword evidence="10 13" id="KW-0103">Bromodomain</keyword>
<dbReference type="PROSITE" id="PS50014">
    <property type="entry name" value="BROMODOMAIN_2"/>
    <property type="match status" value="1"/>
</dbReference>
<dbReference type="GO" id="GO:0005737">
    <property type="term" value="C:cytoplasm"/>
    <property type="evidence" value="ECO:0007669"/>
    <property type="project" value="TreeGrafter"/>
</dbReference>
<dbReference type="PRINTS" id="PR00503">
    <property type="entry name" value="BROMODOMAIN"/>
</dbReference>
<evidence type="ECO:0000259" key="17">
    <source>
        <dbReference type="PROSITE" id="PS50016"/>
    </source>
</evidence>
<dbReference type="InterPro" id="IPR057053">
    <property type="entry name" value="MYND_ZMYND11_ZMYD8"/>
</dbReference>
<dbReference type="PROSITE" id="PS50016">
    <property type="entry name" value="ZF_PHD_2"/>
    <property type="match status" value="1"/>
</dbReference>
<evidence type="ECO:0000256" key="3">
    <source>
        <dbReference type="ARBA" id="ARBA00022454"/>
    </source>
</evidence>
<dbReference type="SMART" id="SM00297">
    <property type="entry name" value="BROMO"/>
    <property type="match status" value="1"/>
</dbReference>
<dbReference type="PROSITE" id="PS01360">
    <property type="entry name" value="ZF_MYND_1"/>
    <property type="match status" value="1"/>
</dbReference>
<dbReference type="Pfam" id="PF23460">
    <property type="entry name" value="ZMYND8_CC"/>
    <property type="match status" value="1"/>
</dbReference>
<dbReference type="PROSITE" id="PS00633">
    <property type="entry name" value="BROMODOMAIN_1"/>
    <property type="match status" value="1"/>
</dbReference>
<evidence type="ECO:0000256" key="14">
    <source>
        <dbReference type="PROSITE-ProRule" id="PRU00134"/>
    </source>
</evidence>
<dbReference type="InterPro" id="IPR019786">
    <property type="entry name" value="Zinc_finger_PHD-type_CS"/>
</dbReference>
<keyword evidence="8" id="KW-0007">Acetylation</keyword>
<dbReference type="PANTHER" id="PTHR46453">
    <property type="entry name" value="PROTEIN KINASE C-BINDING PROTEIN 1"/>
    <property type="match status" value="1"/>
</dbReference>
<keyword evidence="9" id="KW-0805">Transcription regulation</keyword>
<feature type="region of interest" description="Disordered" evidence="15">
    <location>
        <begin position="503"/>
        <end position="644"/>
    </location>
</feature>
<feature type="compositionally biased region" description="Low complexity" evidence="15">
    <location>
        <begin position="572"/>
        <end position="608"/>
    </location>
</feature>
<feature type="region of interest" description="Disordered" evidence="15">
    <location>
        <begin position="1"/>
        <end position="78"/>
    </location>
</feature>
<dbReference type="CDD" id="cd20160">
    <property type="entry name" value="PWWP_PRKCBP1"/>
    <property type="match status" value="1"/>
</dbReference>
<keyword evidence="20" id="KW-1185">Reference proteome</keyword>
<keyword evidence="4" id="KW-0479">Metal-binding</keyword>
<keyword evidence="7" id="KW-0156">Chromatin regulator</keyword>
<keyword evidence="12" id="KW-0539">Nucleus</keyword>
<feature type="domain" description="PWWP" evidence="18">
    <location>
        <begin position="281"/>
        <end position="333"/>
    </location>
</feature>
<feature type="region of interest" description="Disordered" evidence="15">
    <location>
        <begin position="387"/>
        <end position="448"/>
    </location>
</feature>
<dbReference type="SUPFAM" id="SSF144232">
    <property type="entry name" value="HIT/MYND zinc finger-like"/>
    <property type="match status" value="1"/>
</dbReference>
<feature type="compositionally biased region" description="Basic residues" evidence="15">
    <location>
        <begin position="1"/>
        <end position="10"/>
    </location>
</feature>
<dbReference type="InterPro" id="IPR001487">
    <property type="entry name" value="Bromodomain"/>
</dbReference>
<evidence type="ECO:0000256" key="8">
    <source>
        <dbReference type="ARBA" id="ARBA00022990"/>
    </source>
</evidence>
<keyword evidence="5 14" id="KW-0863">Zinc-finger</keyword>
<protein>
    <submittedName>
        <fullName evidence="21">Protein kinase C-binding protein 1</fullName>
    </submittedName>
</protein>
<keyword evidence="6" id="KW-0862">Zinc</keyword>
<dbReference type="PANTHER" id="PTHR46453:SF5">
    <property type="entry name" value="PROTEIN KINASE C-BINDING PROTEIN 1 ISOFORM X1"/>
    <property type="match status" value="1"/>
</dbReference>
<evidence type="ECO:0000256" key="6">
    <source>
        <dbReference type="ARBA" id="ARBA00022833"/>
    </source>
</evidence>
<dbReference type="GO" id="GO:0140006">
    <property type="term" value="F:histone H3 reader activity"/>
    <property type="evidence" value="ECO:0007669"/>
    <property type="project" value="UniProtKB-ARBA"/>
</dbReference>
<feature type="compositionally biased region" description="Acidic residues" evidence="15">
    <location>
        <begin position="412"/>
        <end position="432"/>
    </location>
</feature>
<dbReference type="PROSITE" id="PS50865">
    <property type="entry name" value="ZF_MYND_2"/>
    <property type="match status" value="1"/>
</dbReference>
<evidence type="ECO:0000256" key="7">
    <source>
        <dbReference type="ARBA" id="ARBA00022853"/>
    </source>
</evidence>
<dbReference type="PROSITE" id="PS50812">
    <property type="entry name" value="PWWP"/>
    <property type="match status" value="1"/>
</dbReference>
<dbReference type="InterPro" id="IPR019787">
    <property type="entry name" value="Znf_PHD-finger"/>
</dbReference>
<dbReference type="InterPro" id="IPR056987">
    <property type="entry name" value="ZMYND8_CC"/>
</dbReference>
<evidence type="ECO:0000256" key="11">
    <source>
        <dbReference type="ARBA" id="ARBA00023163"/>
    </source>
</evidence>
<evidence type="ECO:0000256" key="12">
    <source>
        <dbReference type="ARBA" id="ARBA00023242"/>
    </source>
</evidence>
<feature type="compositionally biased region" description="Polar residues" evidence="15">
    <location>
        <begin position="611"/>
        <end position="642"/>
    </location>
</feature>
<dbReference type="InterPro" id="IPR001965">
    <property type="entry name" value="Znf_PHD"/>
</dbReference>
<dbReference type="Gene3D" id="6.10.140.2220">
    <property type="match status" value="1"/>
</dbReference>
<feature type="domain" description="PHD-type" evidence="17">
    <location>
        <begin position="82"/>
        <end position="136"/>
    </location>
</feature>
<dbReference type="WBParaSite" id="PSAMB.scaffold1309size33132.g12282.t1">
    <property type="protein sequence ID" value="PSAMB.scaffold1309size33132.g12282.t1"/>
    <property type="gene ID" value="PSAMB.scaffold1309size33132.g12282"/>
</dbReference>
<dbReference type="InterPro" id="IPR036427">
    <property type="entry name" value="Bromodomain-like_sf"/>
</dbReference>
<evidence type="ECO:0000256" key="13">
    <source>
        <dbReference type="PROSITE-ProRule" id="PRU00035"/>
    </source>
</evidence>
<dbReference type="GO" id="GO:0005694">
    <property type="term" value="C:chromosome"/>
    <property type="evidence" value="ECO:0007669"/>
    <property type="project" value="UniProtKB-SubCell"/>
</dbReference>
<dbReference type="SUPFAM" id="SSF63748">
    <property type="entry name" value="Tudor/PWWP/MBT"/>
    <property type="match status" value="1"/>
</dbReference>
<dbReference type="InterPro" id="IPR002893">
    <property type="entry name" value="Znf_MYND"/>
</dbReference>
<dbReference type="Pfam" id="PF24324">
    <property type="entry name" value="MYND_ZMYND11_ZMYD8"/>
    <property type="match status" value="1"/>
</dbReference>
<dbReference type="InterPro" id="IPR018359">
    <property type="entry name" value="Bromodomain_CS"/>
</dbReference>
<name>A0A914UWZ7_9BILA</name>
<evidence type="ECO:0000259" key="19">
    <source>
        <dbReference type="PROSITE" id="PS50865"/>
    </source>
</evidence>
<dbReference type="Gene3D" id="2.30.30.140">
    <property type="match status" value="1"/>
</dbReference>
<dbReference type="GO" id="GO:0005634">
    <property type="term" value="C:nucleus"/>
    <property type="evidence" value="ECO:0007669"/>
    <property type="project" value="UniProtKB-SubCell"/>
</dbReference>
<evidence type="ECO:0000256" key="9">
    <source>
        <dbReference type="ARBA" id="ARBA00023015"/>
    </source>
</evidence>